<feature type="non-terminal residue" evidence="2">
    <location>
        <position position="1"/>
    </location>
</feature>
<dbReference type="GO" id="GO:0016625">
    <property type="term" value="F:oxidoreductase activity, acting on the aldehyde or oxo group of donors, iron-sulfur protein as acceptor"/>
    <property type="evidence" value="ECO:0007669"/>
    <property type="project" value="InterPro"/>
</dbReference>
<evidence type="ECO:0000313" key="2">
    <source>
        <dbReference type="EMBL" id="GAF92224.1"/>
    </source>
</evidence>
<protein>
    <recommendedName>
        <fullName evidence="1">Aldehyde ferredoxin oxidoreductase N-terminal domain-containing protein</fullName>
    </recommendedName>
</protein>
<dbReference type="InterPro" id="IPR036503">
    <property type="entry name" value="Ald_Fedxn_OxRdtase_N_sf"/>
</dbReference>
<dbReference type="PANTHER" id="PTHR30038:SF0">
    <property type="entry name" value="TUNGSTEN-CONTAINING ALDEHYDE FERREDOXIN OXIDOREDUCTASE"/>
    <property type="match status" value="1"/>
</dbReference>
<comment type="caution">
    <text evidence="2">The sequence shown here is derived from an EMBL/GenBank/DDBJ whole genome shotgun (WGS) entry which is preliminary data.</text>
</comment>
<feature type="non-terminal residue" evidence="2">
    <location>
        <position position="77"/>
    </location>
</feature>
<evidence type="ECO:0000259" key="1">
    <source>
        <dbReference type="Pfam" id="PF02730"/>
    </source>
</evidence>
<feature type="domain" description="Aldehyde ferredoxin oxidoreductase N-terminal" evidence="1">
    <location>
        <begin position="4"/>
        <end position="76"/>
    </location>
</feature>
<dbReference type="PANTHER" id="PTHR30038">
    <property type="entry name" value="ALDEHYDE FERREDOXIN OXIDOREDUCTASE"/>
    <property type="match status" value="1"/>
</dbReference>
<accession>X0TG83</accession>
<dbReference type="Gene3D" id="3.60.9.10">
    <property type="entry name" value="Aldehyde ferredoxin oxidoreductase, N-terminal domain"/>
    <property type="match status" value="1"/>
</dbReference>
<name>X0TG83_9ZZZZ</name>
<dbReference type="InterPro" id="IPR051919">
    <property type="entry name" value="W-dependent_AOR"/>
</dbReference>
<dbReference type="GO" id="GO:0051536">
    <property type="term" value="F:iron-sulfur cluster binding"/>
    <property type="evidence" value="ECO:0007669"/>
    <property type="project" value="InterPro"/>
</dbReference>
<dbReference type="Pfam" id="PF02730">
    <property type="entry name" value="AFOR_N"/>
    <property type="match status" value="1"/>
</dbReference>
<dbReference type="EMBL" id="BARS01014319">
    <property type="protein sequence ID" value="GAF92224.1"/>
    <property type="molecule type" value="Genomic_DNA"/>
</dbReference>
<organism evidence="2">
    <name type="scientific">marine sediment metagenome</name>
    <dbReference type="NCBI Taxonomy" id="412755"/>
    <lineage>
        <taxon>unclassified sequences</taxon>
        <taxon>metagenomes</taxon>
        <taxon>ecological metagenomes</taxon>
    </lineage>
</organism>
<gene>
    <name evidence="2" type="ORF">S01H1_24233</name>
</gene>
<dbReference type="SUPFAM" id="SSF56228">
    <property type="entry name" value="Aldehyde ferredoxin oxidoreductase, N-terminal domain"/>
    <property type="match status" value="1"/>
</dbReference>
<sequence>VYEGKILEVNLTNGTVKSSTVDKGTLRKFIGGSGLAAKLFFDRVPPDVDPLSGGNVLFVMTGPVSGTNLPGGARFSI</sequence>
<proteinExistence type="predicted"/>
<reference evidence="2" key="1">
    <citation type="journal article" date="2014" name="Front. Microbiol.">
        <title>High frequency of phylogenetically diverse reductive dehalogenase-homologous genes in deep subseafloor sedimentary metagenomes.</title>
        <authorList>
            <person name="Kawai M."/>
            <person name="Futagami T."/>
            <person name="Toyoda A."/>
            <person name="Takaki Y."/>
            <person name="Nishi S."/>
            <person name="Hori S."/>
            <person name="Arai W."/>
            <person name="Tsubouchi T."/>
            <person name="Morono Y."/>
            <person name="Uchiyama I."/>
            <person name="Ito T."/>
            <person name="Fujiyama A."/>
            <person name="Inagaki F."/>
            <person name="Takami H."/>
        </authorList>
    </citation>
    <scope>NUCLEOTIDE SEQUENCE</scope>
    <source>
        <strain evidence="2">Expedition CK06-06</strain>
    </source>
</reference>
<dbReference type="InterPro" id="IPR013983">
    <property type="entry name" value="Ald_Fedxn_OxRdtase_N"/>
</dbReference>
<dbReference type="AlphaFoldDB" id="X0TG83"/>